<reference evidence="4 5" key="1">
    <citation type="journal article" date="2014" name="PLoS Negl. Trop. Dis.">
        <title>Whole Genome Sequence of the Treponema pallidum subsp. endemicum Strain Bosnia A: The Genome Is Related to Yaws Treponemes but Contains Few Loci Similar to Syphilis Treponemes.</title>
        <authorList>
            <person name="Staudova B."/>
            <person name="Strouhal M."/>
            <person name="Zobanikova M."/>
            <person name="Cejkova D."/>
            <person name="Fulton L.L."/>
            <person name="Chen L."/>
            <person name="Giacani L."/>
            <person name="Centurion-Lara A."/>
            <person name="Bruisten S.M."/>
            <person name="Sodergren E."/>
            <person name="Weinstock G.M."/>
            <person name="Smajs D."/>
        </authorList>
    </citation>
    <scope>NUCLEOTIDE SEQUENCE [LARGE SCALE GENOMIC DNA]</scope>
    <source>
        <strain evidence="4 5">Bosnia A</strain>
    </source>
</reference>
<sequence>MGRQVMQAGVLAGMVCAASGYAGVLTPQVSGTAQLQWGIAFQKNPRTVPGEHTHGFRTTNSLTISLPLVSKHTHTRRGEARSGVWAQLQLKDLAVELASSKSSTALSFTKPTASFQATLHCYGAYLTVGTSPSCVVNFAQLWKPFVTRAYSEKDTRYAPGFSGSGAKLGYQAHNVGNSGVDVDIGFLSFLSNGAWDSTDTMHSKYGFGADATLSYGVDRQRLLTLELAGNATLEQHYRKGTEDSTNENKTALLWGVGGRLTLEPGAGFRFSFALDAGNQHQSNADADCRLPATGSSREKFDRAFDALRVEQYRVKDKYLEFLLGQMAESSILERVGLALTLQDGTLVSTLTKVATDSGDRFIQMALVKLLPQRAQAEQGLREIVAPSQSDIVLIMLLTWLERARLDRFNADALLTAQWTYVSAGLYGATAGTNVFGKRVLPALQSWHFDFAGFLKLETKSGDPYTHLLTGLNAGVEARVYIPLTYIRYRNNGGYPLNGVVPPGTINMPILGKAWCSYRIPLGSHAWLTPHTSVLGTTNRFNVINPAYTLLNERALQYQVGLTFSPFEKVELSAQWEQGVLSDVPYMGIAESMWSERYFGTFICGVKVVW</sequence>
<gene>
    <name evidence="4" type="primary">tprI</name>
    <name evidence="4" type="ORF">TENDBA_0620</name>
</gene>
<organism evidence="4 5">
    <name type="scientific">Treponema pallidum subsp. endemicum str. Bosnia A</name>
    <dbReference type="NCBI Taxonomy" id="1155776"/>
    <lineage>
        <taxon>Bacteria</taxon>
        <taxon>Pseudomonadati</taxon>
        <taxon>Spirochaetota</taxon>
        <taxon>Spirochaetia</taxon>
        <taxon>Spirochaetales</taxon>
        <taxon>Treponemataceae</taxon>
        <taxon>Treponema</taxon>
    </lineage>
</organism>
<dbReference type="EMBL" id="CP007548">
    <property type="protein sequence ID" value="AJB40641.1"/>
    <property type="molecule type" value="Genomic_DNA"/>
</dbReference>
<evidence type="ECO:0000259" key="2">
    <source>
        <dbReference type="Pfam" id="PF02707"/>
    </source>
</evidence>
<feature type="signal peptide" evidence="1">
    <location>
        <begin position="1"/>
        <end position="22"/>
    </location>
</feature>
<keyword evidence="1" id="KW-0732">Signal</keyword>
<dbReference type="Proteomes" id="UP000031112">
    <property type="component" value="Chromosome"/>
</dbReference>
<evidence type="ECO:0000256" key="1">
    <source>
        <dbReference type="SAM" id="SignalP"/>
    </source>
</evidence>
<evidence type="ECO:0000313" key="4">
    <source>
        <dbReference type="EMBL" id="AJB40641.1"/>
    </source>
</evidence>
<evidence type="ECO:0000259" key="3">
    <source>
        <dbReference type="Pfam" id="PF02722"/>
    </source>
</evidence>
<protein>
    <submittedName>
        <fullName evidence="4">Tpr protein I</fullName>
    </submittedName>
</protein>
<feature type="domain" description="Major outer sheath protein N-terminal" evidence="2">
    <location>
        <begin position="84"/>
        <end position="278"/>
    </location>
</feature>
<evidence type="ECO:0000313" key="5">
    <source>
        <dbReference type="Proteomes" id="UP000031112"/>
    </source>
</evidence>
<proteinExistence type="predicted"/>
<dbReference type="InterPro" id="IPR003872">
    <property type="entry name" value="MOSP_C"/>
</dbReference>
<dbReference type="Pfam" id="PF02722">
    <property type="entry name" value="MOSP_C"/>
    <property type="match status" value="1"/>
</dbReference>
<feature type="domain" description="Major outer sheath protein C-terminal" evidence="3">
    <location>
        <begin position="411"/>
        <end position="609"/>
    </location>
</feature>
<dbReference type="InterPro" id="IPR003857">
    <property type="entry name" value="MOSP_N"/>
</dbReference>
<dbReference type="Pfam" id="PF02707">
    <property type="entry name" value="MOSP_N"/>
    <property type="match status" value="1"/>
</dbReference>
<dbReference type="RefSeq" id="WP_039487267.1">
    <property type="nucleotide sequence ID" value="NZ_CP007548.1"/>
</dbReference>
<name>A0AAU8S5K4_TREPL</name>
<accession>A0AAU8S5K4</accession>
<dbReference type="AlphaFoldDB" id="A0AAU8S5K4"/>
<feature type="chain" id="PRO_5043695069" evidence="1">
    <location>
        <begin position="23"/>
        <end position="609"/>
    </location>
</feature>